<dbReference type="Gene3D" id="3.40.50.150">
    <property type="entry name" value="Vaccinia Virus protein VP39"/>
    <property type="match status" value="1"/>
</dbReference>
<dbReference type="GO" id="GO:0008757">
    <property type="term" value="F:S-adenosylmethionine-dependent methyltransferase activity"/>
    <property type="evidence" value="ECO:0007669"/>
    <property type="project" value="InterPro"/>
</dbReference>
<evidence type="ECO:0000256" key="1">
    <source>
        <dbReference type="SAM" id="SignalP"/>
    </source>
</evidence>
<accession>A0AB34J302</accession>
<dbReference type="Proteomes" id="UP001515480">
    <property type="component" value="Unassembled WGS sequence"/>
</dbReference>
<dbReference type="SUPFAM" id="SSF53335">
    <property type="entry name" value="S-adenosyl-L-methionine-dependent methyltransferases"/>
    <property type="match status" value="1"/>
</dbReference>
<dbReference type="InterPro" id="IPR029063">
    <property type="entry name" value="SAM-dependent_MTases_sf"/>
</dbReference>
<dbReference type="Pfam" id="PF08241">
    <property type="entry name" value="Methyltransf_11"/>
    <property type="match status" value="1"/>
</dbReference>
<evidence type="ECO:0000259" key="2">
    <source>
        <dbReference type="Pfam" id="PF08241"/>
    </source>
</evidence>
<dbReference type="EMBL" id="JBGBPQ010000013">
    <property type="protein sequence ID" value="KAL1511727.1"/>
    <property type="molecule type" value="Genomic_DNA"/>
</dbReference>
<comment type="caution">
    <text evidence="3">The sequence shown here is derived from an EMBL/GenBank/DDBJ whole genome shotgun (WGS) entry which is preliminary data.</text>
</comment>
<feature type="chain" id="PRO_5044329080" description="Methyltransferase type 11 domain-containing protein" evidence="1">
    <location>
        <begin position="26"/>
        <end position="232"/>
    </location>
</feature>
<keyword evidence="4" id="KW-1185">Reference proteome</keyword>
<feature type="domain" description="Methyltransferase type 11" evidence="2">
    <location>
        <begin position="52"/>
        <end position="126"/>
    </location>
</feature>
<reference evidence="3 4" key="1">
    <citation type="journal article" date="2024" name="Science">
        <title>Giant polyketide synthase enzymes in the biosynthesis of giant marine polyether toxins.</title>
        <authorList>
            <person name="Fallon T.R."/>
            <person name="Shende V.V."/>
            <person name="Wierzbicki I.H."/>
            <person name="Pendleton A.L."/>
            <person name="Watervoot N.F."/>
            <person name="Auber R.P."/>
            <person name="Gonzalez D.J."/>
            <person name="Wisecaver J.H."/>
            <person name="Moore B.S."/>
        </authorList>
    </citation>
    <scope>NUCLEOTIDE SEQUENCE [LARGE SCALE GENOMIC DNA]</scope>
    <source>
        <strain evidence="3 4">12B1</strain>
    </source>
</reference>
<protein>
    <recommendedName>
        <fullName evidence="2">Methyltransferase type 11 domain-containing protein</fullName>
    </recommendedName>
</protein>
<dbReference type="CDD" id="cd02440">
    <property type="entry name" value="AdoMet_MTases"/>
    <property type="match status" value="1"/>
</dbReference>
<dbReference type="InterPro" id="IPR013216">
    <property type="entry name" value="Methyltransf_11"/>
</dbReference>
<evidence type="ECO:0000313" key="4">
    <source>
        <dbReference type="Proteomes" id="UP001515480"/>
    </source>
</evidence>
<keyword evidence="1" id="KW-0732">Signal</keyword>
<organism evidence="3 4">
    <name type="scientific">Prymnesium parvum</name>
    <name type="common">Toxic golden alga</name>
    <dbReference type="NCBI Taxonomy" id="97485"/>
    <lineage>
        <taxon>Eukaryota</taxon>
        <taxon>Haptista</taxon>
        <taxon>Haptophyta</taxon>
        <taxon>Prymnesiophyceae</taxon>
        <taxon>Prymnesiales</taxon>
        <taxon>Prymnesiaceae</taxon>
        <taxon>Prymnesium</taxon>
    </lineage>
</organism>
<name>A0AB34J302_PRYPA</name>
<evidence type="ECO:0000313" key="3">
    <source>
        <dbReference type="EMBL" id="KAL1511727.1"/>
    </source>
</evidence>
<gene>
    <name evidence="3" type="ORF">AB1Y20_005015</name>
</gene>
<feature type="signal peptide" evidence="1">
    <location>
        <begin position="1"/>
        <end position="25"/>
    </location>
</feature>
<proteinExistence type="predicted"/>
<sequence>MERLALRVVAVLAVAPVIGWHSSAARAVEAFAQTYAKRGMKVLDVGGRDVNGGARKYFEERACKFVCLDMEKGAGVDVVSPPGQPFPFADGSFDLVITTSTFEHDPMFWMTIREMARVVRLGGFVYVNAPSAGFYHGYPDDNYRFYRGAAGSLAFWCGKAFGGVPAYPLRVVEQHFEHEQPWFDNVMVWERCSSPATSFMLGRSHDANDPHDRMHKHRNNKSNPISLVDMLV</sequence>
<dbReference type="AlphaFoldDB" id="A0AB34J302"/>